<comment type="caution">
    <text evidence="4">The sequence shown here is derived from an EMBL/GenBank/DDBJ whole genome shotgun (WGS) entry which is preliminary data.</text>
</comment>
<dbReference type="SUPFAM" id="SSF56672">
    <property type="entry name" value="DNA/RNA polymerases"/>
    <property type="match status" value="1"/>
</dbReference>
<comment type="similarity">
    <text evidence="1">Belongs to the bacterial reverse transcriptase family.</text>
</comment>
<dbReference type="InterPro" id="IPR051083">
    <property type="entry name" value="GrpII_Intron_Splice-Mob/Def"/>
</dbReference>
<name>A0A560KVR2_9BRAD</name>
<dbReference type="CDD" id="cd01651">
    <property type="entry name" value="RT_G2_intron"/>
    <property type="match status" value="1"/>
</dbReference>
<evidence type="ECO:0000313" key="4">
    <source>
        <dbReference type="EMBL" id="TWB87323.1"/>
    </source>
</evidence>
<sequence>MEGRGQPERSPREKARVRTQSRVALPPNLERVNAAAKQAAQTRFTALLHHIDEDALLRAFRRQERQASAGVDGVTVAKYEEGLMDNIRDLCGRVHAGRYRPQPVRRVYIPKADGGKRPLGVSALEDKIVQSAVAEVLSAVYEADFLGFSCGFRPGRNTHMALDALHTAIMSQRVNWVLDADIRSFFDSVDHEWLFVMGFENKADAQEMLLALKARLANFGLTDKTRLLEFGRFAALLRQRRGERRPETFAFLGFTHYCGWTRDGRFIVKHKTEGKRLTRAS</sequence>
<gene>
    <name evidence="4" type="ORF">FBZ93_122105</name>
</gene>
<evidence type="ECO:0000256" key="2">
    <source>
        <dbReference type="SAM" id="MobiDB-lite"/>
    </source>
</evidence>
<dbReference type="Pfam" id="PF00078">
    <property type="entry name" value="RVT_1"/>
    <property type="match status" value="1"/>
</dbReference>
<dbReference type="PANTHER" id="PTHR34047:SF8">
    <property type="entry name" value="PROTEIN YKFC"/>
    <property type="match status" value="1"/>
</dbReference>
<protein>
    <submittedName>
        <fullName evidence="4">Reverse transcriptase (RNA-dependent DNA polymerase)</fullName>
    </submittedName>
</protein>
<keyword evidence="5" id="KW-1185">Reference proteome</keyword>
<dbReference type="InterPro" id="IPR043502">
    <property type="entry name" value="DNA/RNA_pol_sf"/>
</dbReference>
<feature type="region of interest" description="Disordered" evidence="2">
    <location>
        <begin position="1"/>
        <end position="25"/>
    </location>
</feature>
<keyword evidence="4" id="KW-0695">RNA-directed DNA polymerase</keyword>
<proteinExistence type="inferred from homology"/>
<evidence type="ECO:0000259" key="3">
    <source>
        <dbReference type="Pfam" id="PF00078"/>
    </source>
</evidence>
<keyword evidence="4" id="KW-0548">Nucleotidyltransferase</keyword>
<accession>A0A560KVR2</accession>
<dbReference type="InterPro" id="IPR000477">
    <property type="entry name" value="RT_dom"/>
</dbReference>
<evidence type="ECO:0000313" key="5">
    <source>
        <dbReference type="Proteomes" id="UP000321304"/>
    </source>
</evidence>
<dbReference type="AlphaFoldDB" id="A0A560KVR2"/>
<organism evidence="4 5">
    <name type="scientific">Bradyrhizobium macuxiense</name>
    <dbReference type="NCBI Taxonomy" id="1755647"/>
    <lineage>
        <taxon>Bacteria</taxon>
        <taxon>Pseudomonadati</taxon>
        <taxon>Pseudomonadota</taxon>
        <taxon>Alphaproteobacteria</taxon>
        <taxon>Hyphomicrobiales</taxon>
        <taxon>Nitrobacteraceae</taxon>
        <taxon>Bradyrhizobium</taxon>
    </lineage>
</organism>
<keyword evidence="4" id="KW-0808">Transferase</keyword>
<dbReference type="Proteomes" id="UP000321304">
    <property type="component" value="Unassembled WGS sequence"/>
</dbReference>
<evidence type="ECO:0000256" key="1">
    <source>
        <dbReference type="ARBA" id="ARBA00034120"/>
    </source>
</evidence>
<dbReference type="EMBL" id="VITY01000022">
    <property type="protein sequence ID" value="TWB87323.1"/>
    <property type="molecule type" value="Genomic_DNA"/>
</dbReference>
<dbReference type="PANTHER" id="PTHR34047">
    <property type="entry name" value="NUCLEAR INTRON MATURASE 1, MITOCHONDRIAL-RELATED"/>
    <property type="match status" value="1"/>
</dbReference>
<feature type="domain" description="Reverse transcriptase" evidence="3">
    <location>
        <begin position="109"/>
        <end position="195"/>
    </location>
</feature>
<feature type="compositionally biased region" description="Basic and acidic residues" evidence="2">
    <location>
        <begin position="1"/>
        <end position="16"/>
    </location>
</feature>
<reference evidence="4 5" key="1">
    <citation type="submission" date="2019-06" db="EMBL/GenBank/DDBJ databases">
        <title>Genomic Encyclopedia of Type Strains, Phase IV (KMG-V): Genome sequencing to study the core and pangenomes of soil and plant-associated prokaryotes.</title>
        <authorList>
            <person name="Whitman W."/>
        </authorList>
    </citation>
    <scope>NUCLEOTIDE SEQUENCE [LARGE SCALE GENOMIC DNA]</scope>
    <source>
        <strain evidence="4 5">BR 10355</strain>
    </source>
</reference>
<dbReference type="GO" id="GO:0003964">
    <property type="term" value="F:RNA-directed DNA polymerase activity"/>
    <property type="evidence" value="ECO:0007669"/>
    <property type="project" value="UniProtKB-KW"/>
</dbReference>